<dbReference type="AlphaFoldDB" id="A0A2R4WWW6"/>
<evidence type="ECO:0000256" key="5">
    <source>
        <dbReference type="SAM" id="MobiDB-lite"/>
    </source>
</evidence>
<name>A0A2R4WWW6_9HYPH</name>
<dbReference type="OrthoDB" id="9773456at2"/>
<dbReference type="GO" id="GO:0009055">
    <property type="term" value="F:electron transfer activity"/>
    <property type="evidence" value="ECO:0007669"/>
    <property type="project" value="InterPro"/>
</dbReference>
<reference evidence="7 8" key="1">
    <citation type="submission" date="2018-04" db="EMBL/GenBank/DDBJ databases">
        <title>Methylobacterium sp. PR1016A genome.</title>
        <authorList>
            <person name="Park W."/>
        </authorList>
    </citation>
    <scope>NUCLEOTIDE SEQUENCE [LARGE SCALE GENOMIC DNA]</scope>
    <source>
        <strain evidence="7 8">PR1016A</strain>
    </source>
</reference>
<evidence type="ECO:0000313" key="8">
    <source>
        <dbReference type="Proteomes" id="UP000244755"/>
    </source>
</evidence>
<dbReference type="GO" id="GO:0020037">
    <property type="term" value="F:heme binding"/>
    <property type="evidence" value="ECO:0007669"/>
    <property type="project" value="InterPro"/>
</dbReference>
<dbReference type="GO" id="GO:0046872">
    <property type="term" value="F:metal ion binding"/>
    <property type="evidence" value="ECO:0007669"/>
    <property type="project" value="UniProtKB-KW"/>
</dbReference>
<keyword evidence="1 4" id="KW-0349">Heme</keyword>
<dbReference type="Pfam" id="PF13442">
    <property type="entry name" value="Cytochrome_CBB3"/>
    <property type="match status" value="1"/>
</dbReference>
<dbReference type="InterPro" id="IPR009056">
    <property type="entry name" value="Cyt_c-like_dom"/>
</dbReference>
<protein>
    <submittedName>
        <fullName evidence="7">Cytochrome c</fullName>
    </submittedName>
</protein>
<feature type="compositionally biased region" description="Low complexity" evidence="5">
    <location>
        <begin position="202"/>
        <end position="221"/>
    </location>
</feature>
<keyword evidence="8" id="KW-1185">Reference proteome</keyword>
<keyword evidence="3 4" id="KW-0408">Iron</keyword>
<evidence type="ECO:0000256" key="1">
    <source>
        <dbReference type="ARBA" id="ARBA00022617"/>
    </source>
</evidence>
<dbReference type="Gene3D" id="1.10.760.10">
    <property type="entry name" value="Cytochrome c-like domain"/>
    <property type="match status" value="1"/>
</dbReference>
<dbReference type="RefSeq" id="WP_091891719.1">
    <property type="nucleotide sequence ID" value="NZ_CP028844.1"/>
</dbReference>
<gene>
    <name evidence="7" type="ORF">DA075_34450</name>
</gene>
<evidence type="ECO:0000256" key="3">
    <source>
        <dbReference type="ARBA" id="ARBA00023004"/>
    </source>
</evidence>
<dbReference type="KEGG" id="mee:DA075_34450"/>
<accession>A0A2R4WWW6</accession>
<evidence type="ECO:0000256" key="4">
    <source>
        <dbReference type="PROSITE-ProRule" id="PRU00433"/>
    </source>
</evidence>
<dbReference type="EMBL" id="CP028844">
    <property type="protein sequence ID" value="AWB26026.1"/>
    <property type="molecule type" value="Genomic_DNA"/>
</dbReference>
<dbReference type="PROSITE" id="PS51007">
    <property type="entry name" value="CYTC"/>
    <property type="match status" value="1"/>
</dbReference>
<proteinExistence type="predicted"/>
<keyword evidence="2 4" id="KW-0479">Metal-binding</keyword>
<dbReference type="SUPFAM" id="SSF46626">
    <property type="entry name" value="Cytochrome c"/>
    <property type="match status" value="1"/>
</dbReference>
<feature type="region of interest" description="Disordered" evidence="5">
    <location>
        <begin position="188"/>
        <end position="221"/>
    </location>
</feature>
<evidence type="ECO:0000259" key="6">
    <source>
        <dbReference type="PROSITE" id="PS51007"/>
    </source>
</evidence>
<feature type="domain" description="Cytochrome c" evidence="6">
    <location>
        <begin position="66"/>
        <end position="175"/>
    </location>
</feature>
<organism evidence="7 8">
    <name type="scientific">Methylobacterium currus</name>
    <dbReference type="NCBI Taxonomy" id="2051553"/>
    <lineage>
        <taxon>Bacteria</taxon>
        <taxon>Pseudomonadati</taxon>
        <taxon>Pseudomonadota</taxon>
        <taxon>Alphaproteobacteria</taxon>
        <taxon>Hyphomicrobiales</taxon>
        <taxon>Methylobacteriaceae</taxon>
        <taxon>Methylobacterium</taxon>
    </lineage>
</organism>
<evidence type="ECO:0000313" key="7">
    <source>
        <dbReference type="EMBL" id="AWB26026.1"/>
    </source>
</evidence>
<sequence length="221" mass="23085">MRTVKIVLATLLSAGVLSAMIAAAVIYAGLFNVAATDPHWPATYWVLERARVRSIQMHAAGLTPPADYDAPSRIVAAVGHFSEHCATCHGAPGAKQSDVAEGMYPRPPNLKEAAGRYTSGELFWILKHGIKMSGMPSMASDGDAMLWSTVAFLEKLPRMSDEAYNDLWMQAQAAGSQGGMNHGAMNMDGVGPAGQSADDHTGAPAGTGAGSAQTPAGHSHK</sequence>
<dbReference type="Proteomes" id="UP000244755">
    <property type="component" value="Chromosome 2"/>
</dbReference>
<dbReference type="InterPro" id="IPR036909">
    <property type="entry name" value="Cyt_c-like_dom_sf"/>
</dbReference>
<evidence type="ECO:0000256" key="2">
    <source>
        <dbReference type="ARBA" id="ARBA00022723"/>
    </source>
</evidence>